<gene>
    <name evidence="5" type="primary">fcl</name>
    <name evidence="7" type="ORF">A2Y49_00690</name>
</gene>
<feature type="domain" description="NAD-dependent epimerase/dehydratase" evidence="6">
    <location>
        <begin position="15"/>
        <end position="247"/>
    </location>
</feature>
<keyword evidence="4 5" id="KW-0413">Isomerase</keyword>
<comment type="caution">
    <text evidence="7">The sequence shown here is derived from an EMBL/GenBank/DDBJ whole genome shotgun (WGS) entry which is preliminary data.</text>
</comment>
<dbReference type="AlphaFoldDB" id="A0A1G2USV9"/>
<dbReference type="GO" id="GO:0050577">
    <property type="term" value="F:GDP-L-fucose synthase activity"/>
    <property type="evidence" value="ECO:0007669"/>
    <property type="project" value="UniProtKB-UniRule"/>
</dbReference>
<evidence type="ECO:0000256" key="2">
    <source>
        <dbReference type="ARBA" id="ARBA00022857"/>
    </source>
</evidence>
<feature type="binding site" evidence="5">
    <location>
        <position position="197"/>
    </location>
    <ligand>
        <name>substrate</name>
    </ligand>
</feature>
<dbReference type="GO" id="GO:0042351">
    <property type="term" value="P:'de novo' GDP-L-fucose biosynthetic process"/>
    <property type="evidence" value="ECO:0007669"/>
    <property type="project" value="UniProtKB-UniRule"/>
</dbReference>
<comment type="function">
    <text evidence="5">Catalyzes the two-step NADP-dependent conversion of GDP-4-dehydro-6-deoxy-D-mannose to GDP-fucose, involving an epimerase and a reductase reaction.</text>
</comment>
<feature type="binding site" evidence="5">
    <location>
        <position position="212"/>
    </location>
    <ligand>
        <name>substrate</name>
    </ligand>
</feature>
<feature type="site" description="Important for catalytic activity" evidence="5">
    <location>
        <position position="118"/>
    </location>
</feature>
<keyword evidence="5" id="KW-0511">Multifunctional enzyme</keyword>
<dbReference type="UniPathway" id="UPA00128">
    <property type="reaction ID" value="UER00191"/>
</dbReference>
<protein>
    <recommendedName>
        <fullName evidence="5">GDP-L-fucose synthase</fullName>
        <ecNumber evidence="5">1.1.1.271</ecNumber>
    </recommendedName>
    <alternativeName>
        <fullName evidence="5">GDP-4-keto-6-deoxy-D-mannose-3,5-epimerase-4-reductase</fullName>
    </alternativeName>
</protein>
<evidence type="ECO:0000313" key="8">
    <source>
        <dbReference type="Proteomes" id="UP000177154"/>
    </source>
</evidence>
<dbReference type="CDD" id="cd05239">
    <property type="entry name" value="GDP_FS_SDR_e"/>
    <property type="match status" value="1"/>
</dbReference>
<dbReference type="HAMAP" id="MF_00956">
    <property type="entry name" value="GDP_fucose_synth"/>
    <property type="match status" value="1"/>
</dbReference>
<evidence type="ECO:0000256" key="1">
    <source>
        <dbReference type="ARBA" id="ARBA00005959"/>
    </source>
</evidence>
<accession>A0A1G2USV9</accession>
<dbReference type="EMBL" id="MHWR01000038">
    <property type="protein sequence ID" value="OHB12466.1"/>
    <property type="molecule type" value="Genomic_DNA"/>
</dbReference>
<feature type="binding site" evidence="5">
    <location>
        <position position="189"/>
    </location>
    <ligand>
        <name>NADP(+)</name>
        <dbReference type="ChEBI" id="CHEBI:58349"/>
    </ligand>
</feature>
<dbReference type="GO" id="GO:0016853">
    <property type="term" value="F:isomerase activity"/>
    <property type="evidence" value="ECO:0007669"/>
    <property type="project" value="UniProtKB-KW"/>
</dbReference>
<feature type="site" description="Important for catalytic activity" evidence="5">
    <location>
        <position position="116"/>
    </location>
</feature>
<comment type="similarity">
    <text evidence="1 5">Belongs to the NAD(P)-dependent epimerase/dehydratase family. Fucose synthase subfamily.</text>
</comment>
<organism evidence="7 8">
    <name type="scientific">Candidatus Zambryskibacteria bacterium RIFCSPLOWO2_12_39_8</name>
    <dbReference type="NCBI Taxonomy" id="1802774"/>
    <lineage>
        <taxon>Bacteria</taxon>
        <taxon>Candidatus Zambryskiibacteriota</taxon>
    </lineage>
</organism>
<feature type="binding site" evidence="5">
    <location>
        <position position="150"/>
    </location>
    <ligand>
        <name>NADP(+)</name>
        <dbReference type="ChEBI" id="CHEBI:58349"/>
    </ligand>
</feature>
<dbReference type="InterPro" id="IPR028614">
    <property type="entry name" value="GDP_fucose/colitose_synth"/>
</dbReference>
<reference evidence="7 8" key="1">
    <citation type="journal article" date="2016" name="Nat. Commun.">
        <title>Thousands of microbial genomes shed light on interconnected biogeochemical processes in an aquifer system.</title>
        <authorList>
            <person name="Anantharaman K."/>
            <person name="Brown C.T."/>
            <person name="Hug L.A."/>
            <person name="Sharon I."/>
            <person name="Castelle C.J."/>
            <person name="Probst A.J."/>
            <person name="Thomas B.C."/>
            <person name="Singh A."/>
            <person name="Wilkins M.J."/>
            <person name="Karaoz U."/>
            <person name="Brodie E.L."/>
            <person name="Williams K.H."/>
            <person name="Hubbard S.S."/>
            <person name="Banfield J.F."/>
        </authorList>
    </citation>
    <scope>NUCLEOTIDE SEQUENCE [LARGE SCALE GENOMIC DNA]</scope>
</reference>
<feature type="active site" description="Proton donor/acceptor" evidence="5">
    <location>
        <position position="146"/>
    </location>
</feature>
<evidence type="ECO:0000256" key="3">
    <source>
        <dbReference type="ARBA" id="ARBA00023002"/>
    </source>
</evidence>
<dbReference type="InterPro" id="IPR001509">
    <property type="entry name" value="Epimerase_deHydtase"/>
</dbReference>
<dbReference type="InterPro" id="IPR036291">
    <property type="entry name" value="NAD(P)-bd_dom_sf"/>
</dbReference>
<dbReference type="PANTHER" id="PTHR43238">
    <property type="entry name" value="GDP-L-FUCOSE SYNTHASE"/>
    <property type="match status" value="1"/>
</dbReference>
<dbReference type="GO" id="GO:0070401">
    <property type="term" value="F:NADP+ binding"/>
    <property type="evidence" value="ECO:0007669"/>
    <property type="project" value="UniProtKB-UniRule"/>
</dbReference>
<comment type="catalytic activity">
    <reaction evidence="5">
        <text>GDP-beta-L-fucose + NADP(+) = GDP-4-dehydro-alpha-D-rhamnose + NADPH + H(+)</text>
        <dbReference type="Rhea" id="RHEA:18885"/>
        <dbReference type="ChEBI" id="CHEBI:15378"/>
        <dbReference type="ChEBI" id="CHEBI:57273"/>
        <dbReference type="ChEBI" id="CHEBI:57783"/>
        <dbReference type="ChEBI" id="CHEBI:57964"/>
        <dbReference type="ChEBI" id="CHEBI:58349"/>
        <dbReference type="EC" id="1.1.1.271"/>
    </reaction>
</comment>
<dbReference type="Gene3D" id="3.90.25.10">
    <property type="entry name" value="UDP-galactose 4-epimerase, domain 1"/>
    <property type="match status" value="1"/>
</dbReference>
<evidence type="ECO:0000256" key="4">
    <source>
        <dbReference type="ARBA" id="ARBA00023235"/>
    </source>
</evidence>
<dbReference type="Proteomes" id="UP000177154">
    <property type="component" value="Unassembled WGS sequence"/>
</dbReference>
<dbReference type="Pfam" id="PF01370">
    <property type="entry name" value="Epimerase"/>
    <property type="match status" value="1"/>
</dbReference>
<comment type="caution">
    <text evidence="5">Lacks conserved residue(s) required for the propagation of feature annotation.</text>
</comment>
<evidence type="ECO:0000256" key="5">
    <source>
        <dbReference type="HAMAP-Rule" id="MF_00956"/>
    </source>
</evidence>
<evidence type="ECO:0000259" key="6">
    <source>
        <dbReference type="Pfam" id="PF01370"/>
    </source>
</evidence>
<keyword evidence="2 5" id="KW-0521">NADP</keyword>
<dbReference type="PANTHER" id="PTHR43238:SF1">
    <property type="entry name" value="GDP-L-FUCOSE SYNTHASE"/>
    <property type="match status" value="1"/>
</dbReference>
<feature type="binding site" evidence="5">
    <location>
        <position position="219"/>
    </location>
    <ligand>
        <name>substrate</name>
    </ligand>
</feature>
<proteinExistence type="inferred from homology"/>
<name>A0A1G2USV9_9BACT</name>
<dbReference type="Gene3D" id="3.40.50.720">
    <property type="entry name" value="NAD(P)-binding Rossmann-like Domain"/>
    <property type="match status" value="1"/>
</dbReference>
<dbReference type="SUPFAM" id="SSF51735">
    <property type="entry name" value="NAD(P)-binding Rossmann-fold domains"/>
    <property type="match status" value="1"/>
</dbReference>
<feature type="binding site" evidence="5">
    <location>
        <position position="279"/>
    </location>
    <ligand>
        <name>substrate</name>
    </ligand>
</feature>
<evidence type="ECO:0000313" key="7">
    <source>
        <dbReference type="EMBL" id="OHB12466.1"/>
    </source>
</evidence>
<sequence>MKKSKIDLDLKNKKILLTGGYGFLGQPVFNELIRNGAKEKNIFRPRSKNLDLRIAKNCAKAVKGMGIVINLAATVGGIGFNKKFPGTAFYNNASIGINLIEEARKAGVKKFVQIGSVCSYPKVPPRIPFKEEDLWLGYPEETNAPYGLAKKILLVQLQAYKEQYGFNGINPILVNLYGPRDHSDPANSHVLIALVRKFIEAKEKNKPEVVVWGTGRARREFLYVDDAARAIVLATMKCSNVNPINIGSGFEIKIKDLVKLITKIVNYKGKIVWDTTKPDGQLRRKLDVSKAKKEFGFVSKVDFKTGLKKTIDWFIKNRPKD</sequence>
<dbReference type="EC" id="1.1.1.271" evidence="5"/>
<comment type="pathway">
    <text evidence="5">Nucleotide-sugar biosynthesis; GDP-L-fucose biosynthesis via de novo pathway; GDP-L-fucose from GDP-alpha-D-mannose: step 2/2.</text>
</comment>
<keyword evidence="3 5" id="KW-0560">Oxidoreductase</keyword>
<feature type="binding site" evidence="5">
    <location>
        <begin position="19"/>
        <end position="25"/>
    </location>
    <ligand>
        <name>NADP(+)</name>
        <dbReference type="ChEBI" id="CHEBI:58349"/>
    </ligand>
</feature>